<evidence type="ECO:0000313" key="3">
    <source>
        <dbReference type="EMBL" id="BBL34154.1"/>
    </source>
</evidence>
<dbReference type="AlphaFoldDB" id="A0A4Y1YJJ3"/>
<keyword evidence="4" id="KW-1185">Reference proteome</keyword>
<dbReference type="SUPFAM" id="SSF56935">
    <property type="entry name" value="Porins"/>
    <property type="match status" value="1"/>
</dbReference>
<reference evidence="3 4" key="1">
    <citation type="submission" date="2019-06" db="EMBL/GenBank/DDBJ databases">
        <title>Nitrosomonas stercoris KYUHI-S whole genome shotgun sequence.</title>
        <authorList>
            <person name="Nakagawa T."/>
            <person name="Tsuchiya Y."/>
            <person name="Takahashi R."/>
        </authorList>
    </citation>
    <scope>NUCLEOTIDE SEQUENCE [LARGE SCALE GENOMIC DNA]</scope>
    <source>
        <strain evidence="3 4">KYUHI-S</strain>
    </source>
</reference>
<dbReference type="EMBL" id="AP019755">
    <property type="protein sequence ID" value="BBL34154.1"/>
    <property type="molecule type" value="Genomic_DNA"/>
</dbReference>
<gene>
    <name evidence="3" type="ORF">Nstercoris_00383</name>
</gene>
<proteinExistence type="predicted"/>
<feature type="chain" id="PRO_5021337558" evidence="2">
    <location>
        <begin position="26"/>
        <end position="492"/>
    </location>
</feature>
<evidence type="ECO:0000256" key="1">
    <source>
        <dbReference type="SAM" id="MobiDB-lite"/>
    </source>
</evidence>
<dbReference type="Pfam" id="PF07396">
    <property type="entry name" value="Porin_O_P"/>
    <property type="match status" value="1"/>
</dbReference>
<feature type="signal peptide" evidence="2">
    <location>
        <begin position="1"/>
        <end position="25"/>
    </location>
</feature>
<dbReference type="InterPro" id="IPR010870">
    <property type="entry name" value="Porin_O/P"/>
</dbReference>
<dbReference type="InterPro" id="IPR023614">
    <property type="entry name" value="Porin_dom_sf"/>
</dbReference>
<protein>
    <submittedName>
        <fullName evidence="3">Orin P</fullName>
    </submittedName>
</protein>
<feature type="compositionally biased region" description="Low complexity" evidence="1">
    <location>
        <begin position="54"/>
        <end position="63"/>
    </location>
</feature>
<name>A0A4Y1YJJ3_9PROT</name>
<evidence type="ECO:0000313" key="4">
    <source>
        <dbReference type="Proteomes" id="UP000316473"/>
    </source>
</evidence>
<sequence>MKFPKFALAAAITLGTTGTSSSTFAIDLYVDAKHISAKPGLGRERLGTYEKIRSTPPTSTSPTLETKRISQSSSEDTTAITEEKEEYPQLAERLETNEGQLVKLDKNGLQFESPDKSFRFKIGGRIHVDYTHSSNDHFFRNGVPIQANDGTELRRGRIEFQGTLFNDWGFKSQIDFADNKVGVKDMYISYKGLNPVKINVGHQKQPFSRELQESSNDLIFMERSLMNVLNGPVVDRAIGINLSNIDKNWTWQLGLFGESIDANNNSSDEGWGTSSRVTFAPVNEKTRVVHLGIAGNYRKPSRNGQLFGPSNGVRFKHQTSHMTDLFPIDSGTLGNIEDIKMLGLEVSGVYGPFSAGGEYTHSWIARRNSLHSLNFNGWYGEVTWTLTGESRQYKDGQFHRIEPTSNFSFSRGGWGAWELAVRIAGVDLNNDALKAGEMKNLTFALNWHVNNNIRFMFNYDKILEIKDSPLITASGGKPNGLNTFMFRSQIAF</sequence>
<dbReference type="Proteomes" id="UP000316473">
    <property type="component" value="Chromosome"/>
</dbReference>
<feature type="compositionally biased region" description="Polar residues" evidence="1">
    <location>
        <begin position="69"/>
        <end position="80"/>
    </location>
</feature>
<feature type="region of interest" description="Disordered" evidence="1">
    <location>
        <begin position="52"/>
        <end position="86"/>
    </location>
</feature>
<evidence type="ECO:0000256" key="2">
    <source>
        <dbReference type="SAM" id="SignalP"/>
    </source>
</evidence>
<keyword evidence="2" id="KW-0732">Signal</keyword>
<accession>A0A4Y1YJJ3</accession>
<dbReference type="KEGG" id="nst:Nstercoris_00383"/>
<dbReference type="Gene3D" id="2.40.160.10">
    <property type="entry name" value="Porin"/>
    <property type="match status" value="1"/>
</dbReference>
<organism evidence="3 4">
    <name type="scientific">Nitrosomonas stercoris</name>
    <dbReference type="NCBI Taxonomy" id="1444684"/>
    <lineage>
        <taxon>Bacteria</taxon>
        <taxon>Pseudomonadati</taxon>
        <taxon>Pseudomonadota</taxon>
        <taxon>Betaproteobacteria</taxon>
        <taxon>Nitrosomonadales</taxon>
        <taxon>Nitrosomonadaceae</taxon>
        <taxon>Nitrosomonas</taxon>
    </lineage>
</organism>